<protein>
    <recommendedName>
        <fullName evidence="1">Helicase-associated domain-containing protein</fullName>
    </recommendedName>
</protein>
<evidence type="ECO:0000313" key="2">
    <source>
        <dbReference type="EMBL" id="PJE97346.1"/>
    </source>
</evidence>
<organism evidence="2 3">
    <name type="scientific">Streptomyces carminius</name>
    <dbReference type="NCBI Taxonomy" id="2665496"/>
    <lineage>
        <taxon>Bacteria</taxon>
        <taxon>Bacillati</taxon>
        <taxon>Actinomycetota</taxon>
        <taxon>Actinomycetes</taxon>
        <taxon>Kitasatosporales</taxon>
        <taxon>Streptomycetaceae</taxon>
        <taxon>Streptomyces</taxon>
    </lineage>
</organism>
<sequence length="189" mass="20942">MVVTESRDAALREIDQWWNPPWPISWQRHRAALAYLLHDETGPVQVPPGVRACGIDVGTWLQRQLAGWPRLEDEQRKLLQKLGVQAPAETDHAQPDAAAPAVPGLEDLDAFGRGVAAARQFLDREGHLAVPRQHQEILHPAEPDGTPVENGAPVTVRLGVWLTNQKARRAGLTVERRQALANLGLEWAK</sequence>
<feature type="domain" description="Helicase-associated" evidence="1">
    <location>
        <begin position="110"/>
        <end position="184"/>
    </location>
</feature>
<dbReference type="AlphaFoldDB" id="A0A2M8LZG1"/>
<name>A0A2M8LZG1_9ACTN</name>
<gene>
    <name evidence="2" type="ORF">CUT44_12915</name>
</gene>
<evidence type="ECO:0000259" key="1">
    <source>
        <dbReference type="Pfam" id="PF03457"/>
    </source>
</evidence>
<dbReference type="Proteomes" id="UP000230407">
    <property type="component" value="Unassembled WGS sequence"/>
</dbReference>
<dbReference type="Pfam" id="PF03457">
    <property type="entry name" value="HA"/>
    <property type="match status" value="1"/>
</dbReference>
<dbReference type="EMBL" id="PGGW01000043">
    <property type="protein sequence ID" value="PJE97346.1"/>
    <property type="molecule type" value="Genomic_DNA"/>
</dbReference>
<keyword evidence="3" id="KW-1185">Reference proteome</keyword>
<proteinExistence type="predicted"/>
<comment type="caution">
    <text evidence="2">The sequence shown here is derived from an EMBL/GenBank/DDBJ whole genome shotgun (WGS) entry which is preliminary data.</text>
</comment>
<dbReference type="InterPro" id="IPR005114">
    <property type="entry name" value="Helicase_assoc"/>
</dbReference>
<accession>A0A2M8LZG1</accession>
<evidence type="ECO:0000313" key="3">
    <source>
        <dbReference type="Proteomes" id="UP000230407"/>
    </source>
</evidence>
<dbReference type="RefSeq" id="WP_100202114.1">
    <property type="nucleotide sequence ID" value="NZ_PGGW01000043.1"/>
</dbReference>
<reference evidence="2 3" key="1">
    <citation type="submission" date="2017-11" db="EMBL/GenBank/DDBJ databases">
        <title>Streptomyces carmine sp. nov., a novel actinomycete isolated from Sophora alopecuroides in Xinjiang, China.</title>
        <authorList>
            <person name="Wang Y."/>
            <person name="Luo X."/>
            <person name="Wan C."/>
            <person name="Zhang L."/>
        </authorList>
    </citation>
    <scope>NUCLEOTIDE SEQUENCE [LARGE SCALE GENOMIC DNA]</scope>
    <source>
        <strain evidence="2 3">TRM SA0054</strain>
    </source>
</reference>